<proteinExistence type="predicted"/>
<dbReference type="Proteomes" id="UP000295783">
    <property type="component" value="Unassembled WGS sequence"/>
</dbReference>
<accession>A0A4R6WJP0</accession>
<dbReference type="OrthoDB" id="7353763at2"/>
<gene>
    <name evidence="1" type="ORF">A8950_3157</name>
</gene>
<evidence type="ECO:0000313" key="2">
    <source>
        <dbReference type="Proteomes" id="UP000295783"/>
    </source>
</evidence>
<organism evidence="1 2">
    <name type="scientific">Dongia mobilis</name>
    <dbReference type="NCBI Taxonomy" id="578943"/>
    <lineage>
        <taxon>Bacteria</taxon>
        <taxon>Pseudomonadati</taxon>
        <taxon>Pseudomonadota</taxon>
        <taxon>Alphaproteobacteria</taxon>
        <taxon>Rhodospirillales</taxon>
        <taxon>Dongiaceae</taxon>
        <taxon>Dongia</taxon>
    </lineage>
</organism>
<protein>
    <submittedName>
        <fullName evidence="1">Uncharacterized protein</fullName>
    </submittedName>
</protein>
<dbReference type="AlphaFoldDB" id="A0A4R6WJP0"/>
<sequence length="138" mass="14848">MLPLLALTAACTGVAGQTDAAPVRFSLQNTGTTPISCRLIYGHWVERDYGELAPRESRQDSFAQQGDGGLFTMRPDGAARMMIETVQCAQYPDWLGTVGQVDFTPARRGKVRALAARCAMPSQGGRIACEPLEMTTAP</sequence>
<dbReference type="RefSeq" id="WP_133614603.1">
    <property type="nucleotide sequence ID" value="NZ_SNYW01000011.1"/>
</dbReference>
<keyword evidence="2" id="KW-1185">Reference proteome</keyword>
<name>A0A4R6WJP0_9PROT</name>
<evidence type="ECO:0000313" key="1">
    <source>
        <dbReference type="EMBL" id="TDQ80622.1"/>
    </source>
</evidence>
<dbReference type="EMBL" id="SNYW01000011">
    <property type="protein sequence ID" value="TDQ80622.1"/>
    <property type="molecule type" value="Genomic_DNA"/>
</dbReference>
<reference evidence="1 2" key="1">
    <citation type="submission" date="2019-03" db="EMBL/GenBank/DDBJ databases">
        <title>Genomic Encyclopedia of Type Strains, Phase III (KMG-III): the genomes of soil and plant-associated and newly described type strains.</title>
        <authorList>
            <person name="Whitman W."/>
        </authorList>
    </citation>
    <scope>NUCLEOTIDE SEQUENCE [LARGE SCALE GENOMIC DNA]</scope>
    <source>
        <strain evidence="1 2">CGMCC 1.7660</strain>
    </source>
</reference>
<comment type="caution">
    <text evidence="1">The sequence shown here is derived from an EMBL/GenBank/DDBJ whole genome shotgun (WGS) entry which is preliminary data.</text>
</comment>